<feature type="domain" description="HMA" evidence="1">
    <location>
        <begin position="28"/>
        <end position="94"/>
    </location>
</feature>
<keyword evidence="3" id="KW-1185">Reference proteome</keyword>
<dbReference type="CDD" id="cd00371">
    <property type="entry name" value="HMA"/>
    <property type="match status" value="1"/>
</dbReference>
<dbReference type="InterPro" id="IPR006121">
    <property type="entry name" value="HMA_dom"/>
</dbReference>
<sequence length="116" mass="12750">MKNLIVVIAVAIFSVTGATVKAQSSRETKKVEIKTSAQCEMCKERLEKAFAYEKGVKSSELDVETAVFTVEYLPNKTTPEKLQLAVTKIGYDADGLKADEKAYNKLPDCCQKGGMH</sequence>
<accession>A0A5C6S127</accession>
<reference evidence="2 3" key="1">
    <citation type="submission" date="2019-08" db="EMBL/GenBank/DDBJ databases">
        <title>Genome of Vicingus serpentipes NCIMB 15042.</title>
        <authorList>
            <person name="Bowman J.P."/>
        </authorList>
    </citation>
    <scope>NUCLEOTIDE SEQUENCE [LARGE SCALE GENOMIC DNA]</scope>
    <source>
        <strain evidence="2 3">NCIMB 15042</strain>
    </source>
</reference>
<proteinExistence type="predicted"/>
<name>A0A5C6S127_9FLAO</name>
<dbReference type="OrthoDB" id="5513217at2"/>
<dbReference type="Pfam" id="PF00403">
    <property type="entry name" value="HMA"/>
    <property type="match status" value="1"/>
</dbReference>
<dbReference type="Proteomes" id="UP000321721">
    <property type="component" value="Unassembled WGS sequence"/>
</dbReference>
<comment type="caution">
    <text evidence="2">The sequence shown here is derived from an EMBL/GenBank/DDBJ whole genome shotgun (WGS) entry which is preliminary data.</text>
</comment>
<organism evidence="2 3">
    <name type="scientific">Vicingus serpentipes</name>
    <dbReference type="NCBI Taxonomy" id="1926625"/>
    <lineage>
        <taxon>Bacteria</taxon>
        <taxon>Pseudomonadati</taxon>
        <taxon>Bacteroidota</taxon>
        <taxon>Flavobacteriia</taxon>
        <taxon>Flavobacteriales</taxon>
        <taxon>Vicingaceae</taxon>
        <taxon>Vicingus</taxon>
    </lineage>
</organism>
<evidence type="ECO:0000313" key="2">
    <source>
        <dbReference type="EMBL" id="TXB67312.1"/>
    </source>
</evidence>
<dbReference type="Gene3D" id="3.30.70.100">
    <property type="match status" value="1"/>
</dbReference>
<dbReference type="InterPro" id="IPR036163">
    <property type="entry name" value="HMA_dom_sf"/>
</dbReference>
<dbReference type="RefSeq" id="WP_147098729.1">
    <property type="nucleotide sequence ID" value="NZ_VOOS01000001.1"/>
</dbReference>
<dbReference type="AlphaFoldDB" id="A0A5C6S127"/>
<dbReference type="GO" id="GO:0046872">
    <property type="term" value="F:metal ion binding"/>
    <property type="evidence" value="ECO:0007669"/>
    <property type="project" value="InterPro"/>
</dbReference>
<evidence type="ECO:0000259" key="1">
    <source>
        <dbReference type="PROSITE" id="PS50846"/>
    </source>
</evidence>
<dbReference type="EMBL" id="VOOS01000001">
    <property type="protein sequence ID" value="TXB67312.1"/>
    <property type="molecule type" value="Genomic_DNA"/>
</dbReference>
<gene>
    <name evidence="2" type="ORF">FRY74_03750</name>
</gene>
<dbReference type="PROSITE" id="PS50846">
    <property type="entry name" value="HMA_2"/>
    <property type="match status" value="1"/>
</dbReference>
<dbReference type="SUPFAM" id="SSF55008">
    <property type="entry name" value="HMA, heavy metal-associated domain"/>
    <property type="match status" value="1"/>
</dbReference>
<protein>
    <submittedName>
        <fullName evidence="2">Heavy-metal-associated domain-containing protein</fullName>
    </submittedName>
</protein>
<evidence type="ECO:0000313" key="3">
    <source>
        <dbReference type="Proteomes" id="UP000321721"/>
    </source>
</evidence>